<protein>
    <submittedName>
        <fullName evidence="2">Cupin</fullName>
    </submittedName>
</protein>
<dbReference type="OrthoDB" id="9802489at2"/>
<dbReference type="AlphaFoldDB" id="A0A0B2A6T6"/>
<dbReference type="Pfam" id="PF07883">
    <property type="entry name" value="Cupin_2"/>
    <property type="match status" value="1"/>
</dbReference>
<dbReference type="InterPro" id="IPR011051">
    <property type="entry name" value="RmlC_Cupin_sf"/>
</dbReference>
<dbReference type="InterPro" id="IPR047263">
    <property type="entry name" value="HNL-like_cupin"/>
</dbReference>
<keyword evidence="3" id="KW-1185">Reference proteome</keyword>
<dbReference type="InterPro" id="IPR013096">
    <property type="entry name" value="Cupin_2"/>
</dbReference>
<reference evidence="2 3" key="1">
    <citation type="submission" date="2014-11" db="EMBL/GenBank/DDBJ databases">
        <title>Genome sequence of Microbacterium mangrovi MUSC 115(T).</title>
        <authorList>
            <person name="Lee L.-H."/>
        </authorList>
    </citation>
    <scope>NUCLEOTIDE SEQUENCE [LARGE SCALE GENOMIC DNA]</scope>
    <source>
        <strain evidence="2 3">MUSC 115</strain>
    </source>
</reference>
<dbReference type="RefSeq" id="WP_039397612.1">
    <property type="nucleotide sequence ID" value="NZ_JTDK01000006.1"/>
</dbReference>
<evidence type="ECO:0000313" key="3">
    <source>
        <dbReference type="Proteomes" id="UP000031030"/>
    </source>
</evidence>
<dbReference type="CDD" id="cd02233">
    <property type="entry name" value="cupin_HNL-like"/>
    <property type="match status" value="1"/>
</dbReference>
<dbReference type="PANTHER" id="PTHR43698">
    <property type="entry name" value="RIBD C-TERMINAL DOMAIN CONTAINING PROTEIN"/>
    <property type="match status" value="1"/>
</dbReference>
<comment type="caution">
    <text evidence="2">The sequence shown here is derived from an EMBL/GenBank/DDBJ whole genome shotgun (WGS) entry which is preliminary data.</text>
</comment>
<feature type="domain" description="Cupin type-2" evidence="1">
    <location>
        <begin position="40"/>
        <end position="98"/>
    </location>
</feature>
<dbReference type="Proteomes" id="UP000031030">
    <property type="component" value="Unassembled WGS sequence"/>
</dbReference>
<dbReference type="Gene3D" id="2.60.120.10">
    <property type="entry name" value="Jelly Rolls"/>
    <property type="match status" value="1"/>
</dbReference>
<sequence length="138" mass="14942">MNLEPKPATTIGPADRFTGAVYVDSIAVPKDAGQRMIVSRVRFSPGARTAWHAHGRGQTLHITQGVALIGTRDGTVIRATPGQTVYTPPGEEHWHGATPEDFMEHLAMLDDPSGSPDDDGWREHVTDQDYRAAAADQS</sequence>
<gene>
    <name evidence="2" type="ORF">LK09_07640</name>
</gene>
<evidence type="ECO:0000259" key="1">
    <source>
        <dbReference type="Pfam" id="PF07883"/>
    </source>
</evidence>
<accession>A0A0B2A6T6</accession>
<evidence type="ECO:0000313" key="2">
    <source>
        <dbReference type="EMBL" id="KHK98770.1"/>
    </source>
</evidence>
<dbReference type="STRING" id="1348253.LK09_07640"/>
<name>A0A0B2A6T6_9MICO</name>
<organism evidence="2 3">
    <name type="scientific">Microbacterium mangrovi</name>
    <dbReference type="NCBI Taxonomy" id="1348253"/>
    <lineage>
        <taxon>Bacteria</taxon>
        <taxon>Bacillati</taxon>
        <taxon>Actinomycetota</taxon>
        <taxon>Actinomycetes</taxon>
        <taxon>Micrococcales</taxon>
        <taxon>Microbacteriaceae</taxon>
        <taxon>Microbacterium</taxon>
    </lineage>
</organism>
<dbReference type="EMBL" id="JTDK01000006">
    <property type="protein sequence ID" value="KHK98770.1"/>
    <property type="molecule type" value="Genomic_DNA"/>
</dbReference>
<proteinExistence type="predicted"/>
<dbReference type="PANTHER" id="PTHR43698:SF1">
    <property type="entry name" value="BLL4564 PROTEIN"/>
    <property type="match status" value="1"/>
</dbReference>
<dbReference type="SUPFAM" id="SSF51182">
    <property type="entry name" value="RmlC-like cupins"/>
    <property type="match status" value="1"/>
</dbReference>
<dbReference type="InterPro" id="IPR014710">
    <property type="entry name" value="RmlC-like_jellyroll"/>
</dbReference>